<feature type="binding site" evidence="11">
    <location>
        <position position="131"/>
    </location>
    <ligand>
        <name>FAD</name>
        <dbReference type="ChEBI" id="CHEBI:57692"/>
    </ligand>
</feature>
<evidence type="ECO:0000256" key="7">
    <source>
        <dbReference type="ARBA" id="ARBA00023002"/>
    </source>
</evidence>
<evidence type="ECO:0000256" key="1">
    <source>
        <dbReference type="ARBA" id="ARBA00001974"/>
    </source>
</evidence>
<dbReference type="RefSeq" id="XP_027608049.1">
    <property type="nucleotide sequence ID" value="XM_027752248.1"/>
</dbReference>
<protein>
    <recommendedName>
        <fullName evidence="12">NADH-cytochrome b5 reductase</fullName>
        <ecNumber evidence="12">1.6.2.2</ecNumber>
    </recommendedName>
</protein>
<evidence type="ECO:0000256" key="2">
    <source>
        <dbReference type="ARBA" id="ARBA00004572"/>
    </source>
</evidence>
<keyword evidence="5" id="KW-1000">Mitochondrion outer membrane</keyword>
<gene>
    <name evidence="14" type="ORF">SCP_0100080</name>
</gene>
<dbReference type="GO" id="GO:0005741">
    <property type="term" value="C:mitochondrial outer membrane"/>
    <property type="evidence" value="ECO:0007669"/>
    <property type="project" value="UniProtKB-SubCell"/>
</dbReference>
<feature type="binding site" evidence="11">
    <location>
        <position position="156"/>
    </location>
    <ligand>
        <name>FAD</name>
        <dbReference type="ChEBI" id="CHEBI:57692"/>
    </ligand>
</feature>
<keyword evidence="6 11" id="KW-0274">FAD</keyword>
<keyword evidence="4 11" id="KW-0285">Flavoprotein</keyword>
<keyword evidence="8 12" id="KW-0520">NAD</keyword>
<dbReference type="GO" id="GO:0090524">
    <property type="term" value="F:cytochrome-b5 reductase activity, acting on NADH"/>
    <property type="evidence" value="ECO:0007669"/>
    <property type="project" value="UniProtKB-EC"/>
</dbReference>
<dbReference type="Pfam" id="PF00970">
    <property type="entry name" value="FAD_binding_6"/>
    <property type="match status" value="1"/>
</dbReference>
<feature type="binding site" evidence="11">
    <location>
        <position position="132"/>
    </location>
    <ligand>
        <name>FAD</name>
        <dbReference type="ChEBI" id="CHEBI:57692"/>
    </ligand>
</feature>
<proteinExistence type="inferred from homology"/>
<keyword evidence="5" id="KW-0472">Membrane</keyword>
<evidence type="ECO:0000313" key="15">
    <source>
        <dbReference type="Proteomes" id="UP000287166"/>
    </source>
</evidence>
<dbReference type="InterPro" id="IPR001433">
    <property type="entry name" value="OxRdtase_FAD/NAD-bd"/>
</dbReference>
<dbReference type="PROSITE" id="PS51384">
    <property type="entry name" value="FAD_FR"/>
    <property type="match status" value="1"/>
</dbReference>
<dbReference type="SUPFAM" id="SSF63380">
    <property type="entry name" value="Riboflavin synthase domain-like"/>
    <property type="match status" value="1"/>
</dbReference>
<dbReference type="PANTHER" id="PTHR19370:SF171">
    <property type="entry name" value="NADH-CYTOCHROME B5 REDUCTASE 2"/>
    <property type="match status" value="1"/>
</dbReference>
<dbReference type="InterPro" id="IPR017938">
    <property type="entry name" value="Riboflavin_synthase-like_b-brl"/>
</dbReference>
<organism evidence="14 15">
    <name type="scientific">Sparassis crispa</name>
    <dbReference type="NCBI Taxonomy" id="139825"/>
    <lineage>
        <taxon>Eukaryota</taxon>
        <taxon>Fungi</taxon>
        <taxon>Dikarya</taxon>
        <taxon>Basidiomycota</taxon>
        <taxon>Agaricomycotina</taxon>
        <taxon>Agaricomycetes</taxon>
        <taxon>Polyporales</taxon>
        <taxon>Sparassidaceae</taxon>
        <taxon>Sparassis</taxon>
    </lineage>
</organism>
<dbReference type="InParanoid" id="A0A401G4L5"/>
<evidence type="ECO:0000259" key="13">
    <source>
        <dbReference type="PROSITE" id="PS51384"/>
    </source>
</evidence>
<dbReference type="InterPro" id="IPR008333">
    <property type="entry name" value="Cbr1-like_FAD-bd_dom"/>
</dbReference>
<evidence type="ECO:0000256" key="10">
    <source>
        <dbReference type="ARBA" id="ARBA00047682"/>
    </source>
</evidence>
<keyword evidence="7 12" id="KW-0560">Oxidoreductase</keyword>
<dbReference type="CDD" id="cd06183">
    <property type="entry name" value="cyt_b5_reduct_like"/>
    <property type="match status" value="1"/>
</dbReference>
<dbReference type="InterPro" id="IPR001834">
    <property type="entry name" value="CBR-like"/>
</dbReference>
<evidence type="ECO:0000256" key="11">
    <source>
        <dbReference type="PIRSR" id="PIRSR601834-1"/>
    </source>
</evidence>
<dbReference type="FunFam" id="3.40.50.80:FF:000009">
    <property type="entry name" value="NADH-cytochrome b5 reductase"/>
    <property type="match status" value="1"/>
</dbReference>
<dbReference type="InterPro" id="IPR001709">
    <property type="entry name" value="Flavoprot_Pyr_Nucl_cyt_Rdtase"/>
</dbReference>
<sequence length="327" mass="35340">MSFPRAARTLLSSTRRYSTAPSGASKSSNLPLYLGGAGIAGLAGYLYLQSGSKAAAATPAQTQTKTPLDPERYIDLELKAIRPYNHNTAHFDFALPDNQASLLPVASCVLVQTAGDGLAIQDNKGQPVHRPYTPVSPSDAPGVFTLLVKRYEEGKMSKHIHDLKPGDKLAIKGPIMKIPYKANEFDQIGMIAGGSGITPMYQVLQHALRDPANKTKFTLIFANVAERDILYREQFDALQKAHPNTFSVVYALDKPDAGWTGAKGYVNRELITKHIAPASLGDKVKVFICGPPGQVASLAGKKDGMQQGALGGVLKELRYTENQVFKF</sequence>
<dbReference type="InterPro" id="IPR017927">
    <property type="entry name" value="FAD-bd_FR_type"/>
</dbReference>
<dbReference type="EMBL" id="BFAD01000001">
    <property type="protein sequence ID" value="GBE77136.1"/>
    <property type="molecule type" value="Genomic_DNA"/>
</dbReference>
<dbReference type="InterPro" id="IPR039261">
    <property type="entry name" value="FNR_nucleotide-bd"/>
</dbReference>
<reference evidence="14 15" key="1">
    <citation type="journal article" date="2018" name="Sci. Rep.">
        <title>Genome sequence of the cauliflower mushroom Sparassis crispa (Hanabiratake) and its association with beneficial usage.</title>
        <authorList>
            <person name="Kiyama R."/>
            <person name="Furutani Y."/>
            <person name="Kawaguchi K."/>
            <person name="Nakanishi T."/>
        </authorList>
    </citation>
    <scope>NUCLEOTIDE SEQUENCE [LARGE SCALE GENOMIC DNA]</scope>
</reference>
<feature type="binding site" evidence="11">
    <location>
        <position position="147"/>
    </location>
    <ligand>
        <name>FAD</name>
        <dbReference type="ChEBI" id="CHEBI:57692"/>
    </ligand>
</feature>
<evidence type="ECO:0000256" key="9">
    <source>
        <dbReference type="ARBA" id="ARBA00023128"/>
    </source>
</evidence>
<keyword evidence="15" id="KW-1185">Reference proteome</keyword>
<evidence type="ECO:0000256" key="12">
    <source>
        <dbReference type="RuleBase" id="RU361226"/>
    </source>
</evidence>
<dbReference type="Proteomes" id="UP000287166">
    <property type="component" value="Unassembled WGS sequence"/>
</dbReference>
<dbReference type="PRINTS" id="PR00406">
    <property type="entry name" value="CYTB5RDTASE"/>
</dbReference>
<feature type="binding site" evidence="11">
    <location>
        <position position="155"/>
    </location>
    <ligand>
        <name>FAD</name>
        <dbReference type="ChEBI" id="CHEBI:57692"/>
    </ligand>
</feature>
<keyword evidence="9" id="KW-0496">Mitochondrion</keyword>
<comment type="cofactor">
    <cofactor evidence="1 11 12">
        <name>FAD</name>
        <dbReference type="ChEBI" id="CHEBI:57692"/>
    </cofactor>
</comment>
<dbReference type="Gene3D" id="2.40.30.10">
    <property type="entry name" value="Translation factors"/>
    <property type="match status" value="1"/>
</dbReference>
<evidence type="ECO:0000256" key="8">
    <source>
        <dbReference type="ARBA" id="ARBA00023027"/>
    </source>
</evidence>
<evidence type="ECO:0000313" key="14">
    <source>
        <dbReference type="EMBL" id="GBE77136.1"/>
    </source>
</evidence>
<comment type="caution">
    <text evidence="14">The sequence shown here is derived from an EMBL/GenBank/DDBJ whole genome shotgun (WGS) entry which is preliminary data.</text>
</comment>
<feature type="binding site" evidence="11">
    <location>
        <position position="130"/>
    </location>
    <ligand>
        <name>FAD</name>
        <dbReference type="ChEBI" id="CHEBI:57692"/>
    </ligand>
</feature>
<accession>A0A401G4L5</accession>
<dbReference type="OrthoDB" id="432685at2759"/>
<dbReference type="SUPFAM" id="SSF52343">
    <property type="entry name" value="Ferredoxin reductase-like, C-terminal NADP-linked domain"/>
    <property type="match status" value="1"/>
</dbReference>
<dbReference type="Pfam" id="PF00175">
    <property type="entry name" value="NAD_binding_1"/>
    <property type="match status" value="1"/>
</dbReference>
<name>A0A401G4L5_9APHY</name>
<feature type="binding site" evidence="11">
    <location>
        <position position="157"/>
    </location>
    <ligand>
        <name>FAD</name>
        <dbReference type="ChEBI" id="CHEBI:57692"/>
    </ligand>
</feature>
<evidence type="ECO:0000256" key="3">
    <source>
        <dbReference type="ARBA" id="ARBA00006105"/>
    </source>
</evidence>
<dbReference type="GeneID" id="38774053"/>
<dbReference type="PANTHER" id="PTHR19370">
    <property type="entry name" value="NADH-CYTOCHROME B5 REDUCTASE"/>
    <property type="match status" value="1"/>
</dbReference>
<dbReference type="PRINTS" id="PR00371">
    <property type="entry name" value="FPNCR"/>
</dbReference>
<feature type="binding site" evidence="11">
    <location>
        <position position="149"/>
    </location>
    <ligand>
        <name>FAD</name>
        <dbReference type="ChEBI" id="CHEBI:57692"/>
    </ligand>
</feature>
<evidence type="ECO:0000256" key="6">
    <source>
        <dbReference type="ARBA" id="ARBA00022827"/>
    </source>
</evidence>
<feature type="domain" description="FAD-binding FR-type" evidence="13">
    <location>
        <begin position="71"/>
        <end position="181"/>
    </location>
</feature>
<dbReference type="Gene3D" id="3.40.50.80">
    <property type="entry name" value="Nucleotide-binding domain of ferredoxin-NADP reductase (FNR) module"/>
    <property type="match status" value="1"/>
</dbReference>
<dbReference type="STRING" id="139825.A0A401G4L5"/>
<comment type="catalytic activity">
    <reaction evidence="10 12">
        <text>2 Fe(III)-[cytochrome b5] + NADH = 2 Fe(II)-[cytochrome b5] + NAD(+) + H(+)</text>
        <dbReference type="Rhea" id="RHEA:46680"/>
        <dbReference type="Rhea" id="RHEA-COMP:10438"/>
        <dbReference type="Rhea" id="RHEA-COMP:10439"/>
        <dbReference type="ChEBI" id="CHEBI:15378"/>
        <dbReference type="ChEBI" id="CHEBI:29033"/>
        <dbReference type="ChEBI" id="CHEBI:29034"/>
        <dbReference type="ChEBI" id="CHEBI:57540"/>
        <dbReference type="ChEBI" id="CHEBI:57945"/>
        <dbReference type="EC" id="1.6.2.2"/>
    </reaction>
</comment>
<feature type="binding site" evidence="11">
    <location>
        <position position="198"/>
    </location>
    <ligand>
        <name>FAD</name>
        <dbReference type="ChEBI" id="CHEBI:57692"/>
    </ligand>
</feature>
<evidence type="ECO:0000256" key="4">
    <source>
        <dbReference type="ARBA" id="ARBA00022630"/>
    </source>
</evidence>
<dbReference type="EC" id="1.6.2.2" evidence="12"/>
<comment type="subcellular location">
    <subcellularLocation>
        <location evidence="2">Mitochondrion outer membrane</location>
        <topology evidence="2">Single-pass membrane protein</topology>
    </subcellularLocation>
</comment>
<comment type="similarity">
    <text evidence="3 12">Belongs to the flavoprotein pyridine nucleotide cytochrome reductase family.</text>
</comment>
<dbReference type="AlphaFoldDB" id="A0A401G4L5"/>
<evidence type="ECO:0000256" key="5">
    <source>
        <dbReference type="ARBA" id="ARBA00022787"/>
    </source>
</evidence>